<accession>A0A1T4YZP2</accession>
<evidence type="ECO:0000313" key="2">
    <source>
        <dbReference type="EMBL" id="SKB07232.1"/>
    </source>
</evidence>
<dbReference type="Proteomes" id="UP000190774">
    <property type="component" value="Unassembled WGS sequence"/>
</dbReference>
<proteinExistence type="predicted"/>
<dbReference type="STRING" id="48467.SAMN02745166_04658"/>
<dbReference type="EMBL" id="FUYE01000022">
    <property type="protein sequence ID" value="SKB07232.1"/>
    <property type="molecule type" value="Genomic_DNA"/>
</dbReference>
<feature type="region of interest" description="Disordered" evidence="1">
    <location>
        <begin position="35"/>
        <end position="57"/>
    </location>
</feature>
<name>A0A1T4YZP2_9BACT</name>
<evidence type="ECO:0000256" key="1">
    <source>
        <dbReference type="SAM" id="MobiDB-lite"/>
    </source>
</evidence>
<evidence type="ECO:0000313" key="3">
    <source>
        <dbReference type="Proteomes" id="UP000190774"/>
    </source>
</evidence>
<sequence>MTYEQLPDEWKEWVDLSPLERFRRSEELFAQYLAMGGSLDPDPDPTSPFDDPEAWRPSAAHGRAGLRLLRRGAS</sequence>
<dbReference type="AlphaFoldDB" id="A0A1T4YZP2"/>
<protein>
    <submittedName>
        <fullName evidence="2">Uncharacterized protein</fullName>
    </submittedName>
</protein>
<reference evidence="3" key="1">
    <citation type="submission" date="2017-02" db="EMBL/GenBank/DDBJ databases">
        <authorList>
            <person name="Varghese N."/>
            <person name="Submissions S."/>
        </authorList>
    </citation>
    <scope>NUCLEOTIDE SEQUENCE [LARGE SCALE GENOMIC DNA]</scope>
    <source>
        <strain evidence="3">ATCC 700200</strain>
    </source>
</reference>
<organism evidence="2 3">
    <name type="scientific">Prosthecobacter debontii</name>
    <dbReference type="NCBI Taxonomy" id="48467"/>
    <lineage>
        <taxon>Bacteria</taxon>
        <taxon>Pseudomonadati</taxon>
        <taxon>Verrucomicrobiota</taxon>
        <taxon>Verrucomicrobiia</taxon>
        <taxon>Verrucomicrobiales</taxon>
        <taxon>Verrucomicrobiaceae</taxon>
        <taxon>Prosthecobacter</taxon>
    </lineage>
</organism>
<gene>
    <name evidence="2" type="ORF">SAMN02745166_04658</name>
</gene>
<keyword evidence="3" id="KW-1185">Reference proteome</keyword>